<dbReference type="InterPro" id="IPR000719">
    <property type="entry name" value="Prot_kinase_dom"/>
</dbReference>
<dbReference type="Gene3D" id="1.10.510.10">
    <property type="entry name" value="Transferase(Phosphotransferase) domain 1"/>
    <property type="match status" value="1"/>
</dbReference>
<dbReference type="Proteomes" id="UP001596108">
    <property type="component" value="Unassembled WGS sequence"/>
</dbReference>
<dbReference type="PROSITE" id="PS00107">
    <property type="entry name" value="PROTEIN_KINASE_ATP"/>
    <property type="match status" value="1"/>
</dbReference>
<dbReference type="InterPro" id="IPR017441">
    <property type="entry name" value="Protein_kinase_ATP_BS"/>
</dbReference>
<dbReference type="EMBL" id="JBHSNC010000006">
    <property type="protein sequence ID" value="MFC5528194.1"/>
    <property type="molecule type" value="Genomic_DNA"/>
</dbReference>
<evidence type="ECO:0000259" key="4">
    <source>
        <dbReference type="PROSITE" id="PS50011"/>
    </source>
</evidence>
<dbReference type="GO" id="GO:0016301">
    <property type="term" value="F:kinase activity"/>
    <property type="evidence" value="ECO:0007669"/>
    <property type="project" value="UniProtKB-KW"/>
</dbReference>
<protein>
    <submittedName>
        <fullName evidence="5">Protein kinase family protein</fullName>
    </submittedName>
</protein>
<dbReference type="PROSITE" id="PS00108">
    <property type="entry name" value="PROTEIN_KINASE_ST"/>
    <property type="match status" value="1"/>
</dbReference>
<dbReference type="CDD" id="cd00180">
    <property type="entry name" value="PKc"/>
    <property type="match status" value="1"/>
</dbReference>
<reference evidence="6" key="1">
    <citation type="journal article" date="2019" name="Int. J. Syst. Evol. Microbiol.">
        <title>The Global Catalogue of Microorganisms (GCM) 10K type strain sequencing project: providing services to taxonomists for standard genome sequencing and annotation.</title>
        <authorList>
            <consortium name="The Broad Institute Genomics Platform"/>
            <consortium name="The Broad Institute Genome Sequencing Center for Infectious Disease"/>
            <person name="Wu L."/>
            <person name="Ma J."/>
        </authorList>
    </citation>
    <scope>NUCLEOTIDE SEQUENCE [LARGE SCALE GENOMIC DNA]</scope>
    <source>
        <strain evidence="6">CGMCC 1.18578</strain>
    </source>
</reference>
<gene>
    <name evidence="5" type="ORF">ACFPQ4_01815</name>
</gene>
<dbReference type="InterPro" id="IPR011009">
    <property type="entry name" value="Kinase-like_dom_sf"/>
</dbReference>
<proteinExistence type="predicted"/>
<dbReference type="SMART" id="SM00220">
    <property type="entry name" value="S_TKc"/>
    <property type="match status" value="1"/>
</dbReference>
<dbReference type="SUPFAM" id="SSF56112">
    <property type="entry name" value="Protein kinase-like (PK-like)"/>
    <property type="match status" value="1"/>
</dbReference>
<accession>A0ABW0QT88</accession>
<keyword evidence="2 3" id="KW-0067">ATP-binding</keyword>
<feature type="binding site" evidence="3">
    <location>
        <position position="36"/>
    </location>
    <ligand>
        <name>ATP</name>
        <dbReference type="ChEBI" id="CHEBI:30616"/>
    </ligand>
</feature>
<keyword evidence="1 3" id="KW-0547">Nucleotide-binding</keyword>
<evidence type="ECO:0000313" key="6">
    <source>
        <dbReference type="Proteomes" id="UP001596108"/>
    </source>
</evidence>
<evidence type="ECO:0000256" key="1">
    <source>
        <dbReference type="ARBA" id="ARBA00022741"/>
    </source>
</evidence>
<dbReference type="PANTHER" id="PTHR44167">
    <property type="entry name" value="OVARIAN-SPECIFIC SERINE/THREONINE-PROTEIN KINASE LOK-RELATED"/>
    <property type="match status" value="1"/>
</dbReference>
<sequence>MRTKWGNYYVGDVIGKGSFAKVYKAFDPQGRKLAIKVSDDRDAAKHEARIMQSYQSCEFLPRYYDYFEIGEDGYLVSEYIKGSNLGKSFHNTNKNKLDQALSVAITINILKGLRQLHKTGYIHDDVKPKNVMIHHNKPETVKLVDFNIAKKIVSPDVMFKELQDVCKMCAFLMNGTLPDIHKAEFRDSQLRSVLLNPFDEDKKNRYASADALLAALRPFL</sequence>
<name>A0ABW0QT88_9BACL</name>
<keyword evidence="5" id="KW-0808">Transferase</keyword>
<dbReference type="InterPro" id="IPR008271">
    <property type="entry name" value="Ser/Thr_kinase_AS"/>
</dbReference>
<evidence type="ECO:0000256" key="3">
    <source>
        <dbReference type="PROSITE-ProRule" id="PRU10141"/>
    </source>
</evidence>
<dbReference type="PANTHER" id="PTHR44167:SF24">
    <property type="entry name" value="SERINE_THREONINE-PROTEIN KINASE CHK2"/>
    <property type="match status" value="1"/>
</dbReference>
<evidence type="ECO:0000256" key="2">
    <source>
        <dbReference type="ARBA" id="ARBA00022840"/>
    </source>
</evidence>
<dbReference type="Pfam" id="PF00069">
    <property type="entry name" value="Pkinase"/>
    <property type="match status" value="1"/>
</dbReference>
<keyword evidence="5" id="KW-0418">Kinase</keyword>
<feature type="domain" description="Protein kinase" evidence="4">
    <location>
        <begin position="8"/>
        <end position="220"/>
    </location>
</feature>
<keyword evidence="6" id="KW-1185">Reference proteome</keyword>
<organism evidence="5 6">
    <name type="scientific">Cohnella yongneupensis</name>
    <dbReference type="NCBI Taxonomy" id="425006"/>
    <lineage>
        <taxon>Bacteria</taxon>
        <taxon>Bacillati</taxon>
        <taxon>Bacillota</taxon>
        <taxon>Bacilli</taxon>
        <taxon>Bacillales</taxon>
        <taxon>Paenibacillaceae</taxon>
        <taxon>Cohnella</taxon>
    </lineage>
</organism>
<dbReference type="RefSeq" id="WP_378110015.1">
    <property type="nucleotide sequence ID" value="NZ_JBHSNC010000006.1"/>
</dbReference>
<comment type="caution">
    <text evidence="5">The sequence shown here is derived from an EMBL/GenBank/DDBJ whole genome shotgun (WGS) entry which is preliminary data.</text>
</comment>
<dbReference type="PROSITE" id="PS50011">
    <property type="entry name" value="PROTEIN_KINASE_DOM"/>
    <property type="match status" value="1"/>
</dbReference>
<evidence type="ECO:0000313" key="5">
    <source>
        <dbReference type="EMBL" id="MFC5528194.1"/>
    </source>
</evidence>